<dbReference type="EMBL" id="KI690012">
    <property type="protein sequence ID" value="ETK70894.1"/>
    <property type="molecule type" value="Genomic_DNA"/>
</dbReference>
<dbReference type="EMBL" id="KI676460">
    <property type="protein sequence ID" value="ETL25585.1"/>
    <property type="molecule type" value="Genomic_DNA"/>
</dbReference>
<organism evidence="2">
    <name type="scientific">Phytophthora nicotianae</name>
    <name type="common">Potato buckeye rot agent</name>
    <name type="synonym">Phytophthora parasitica</name>
    <dbReference type="NCBI Taxonomy" id="4792"/>
    <lineage>
        <taxon>Eukaryota</taxon>
        <taxon>Sar</taxon>
        <taxon>Stramenopiles</taxon>
        <taxon>Oomycota</taxon>
        <taxon>Peronosporomycetes</taxon>
        <taxon>Peronosporales</taxon>
        <taxon>Peronosporaceae</taxon>
        <taxon>Phytophthora</taxon>
    </lineage>
</organism>
<reference evidence="1" key="1">
    <citation type="submission" date="2013-11" db="EMBL/GenBank/DDBJ databases">
        <title>The Genome Sequence of Phytophthora parasitica CJ02B3.</title>
        <authorList>
            <consortium name="The Broad Institute Genomics Platform"/>
            <person name="Russ C."/>
            <person name="Tyler B."/>
            <person name="Panabieres F."/>
            <person name="Shan W."/>
            <person name="Tripathy S."/>
            <person name="Grunwald N."/>
            <person name="Machado M."/>
            <person name="Johnson C.S."/>
            <person name="Arredondo F."/>
            <person name="Hong C."/>
            <person name="Coffey M."/>
            <person name="Young S.K."/>
            <person name="Zeng Q."/>
            <person name="Gargeya S."/>
            <person name="Fitzgerald M."/>
            <person name="Abouelleil A."/>
            <person name="Alvarado L."/>
            <person name="Chapman S.B."/>
            <person name="Gainer-Dewar J."/>
            <person name="Goldberg J."/>
            <person name="Griggs A."/>
            <person name="Gujja S."/>
            <person name="Hansen M."/>
            <person name="Howarth C."/>
            <person name="Imamovic A."/>
            <person name="Ireland A."/>
            <person name="Larimer J."/>
            <person name="McCowan C."/>
            <person name="Murphy C."/>
            <person name="Pearson M."/>
            <person name="Poon T.W."/>
            <person name="Priest M."/>
            <person name="Roberts A."/>
            <person name="Saif S."/>
            <person name="Shea T."/>
            <person name="Sykes S."/>
            <person name="Wortman J."/>
            <person name="Nusbaum C."/>
            <person name="Birren B."/>
        </authorList>
    </citation>
    <scope>NUCLEOTIDE SEQUENCE [LARGE SCALE GENOMIC DNA]</scope>
    <source>
        <strain evidence="1">CJ02B3</strain>
    </source>
</reference>
<evidence type="ECO:0000313" key="2">
    <source>
        <dbReference type="EMBL" id="ETL25585.1"/>
    </source>
</evidence>
<accession>W2HUG4</accession>
<dbReference type="Proteomes" id="UP000053864">
    <property type="component" value="Unassembled WGS sequence"/>
</dbReference>
<reference evidence="2" key="2">
    <citation type="submission" date="2013-11" db="EMBL/GenBank/DDBJ databases">
        <title>The Genome Sequence of Phytophthora parasitica CJ05E6.</title>
        <authorList>
            <consortium name="The Broad Institute Genomics Platform"/>
            <person name="Russ C."/>
            <person name="Tyler B."/>
            <person name="Panabieres F."/>
            <person name="Shan W."/>
            <person name="Tripathy S."/>
            <person name="Grunwald N."/>
            <person name="Machado M."/>
            <person name="Johnson C.S."/>
            <person name="Arredondo F."/>
            <person name="Hong C."/>
            <person name="Coffey M."/>
            <person name="Young S.K."/>
            <person name="Zeng Q."/>
            <person name="Gargeya S."/>
            <person name="Fitzgerald M."/>
            <person name="Abouelleil A."/>
            <person name="Alvarado L."/>
            <person name="Chapman S.B."/>
            <person name="Gainer-Dewar J."/>
            <person name="Goldberg J."/>
            <person name="Griggs A."/>
            <person name="Gujja S."/>
            <person name="Hansen M."/>
            <person name="Howarth C."/>
            <person name="Imamovic A."/>
            <person name="Ireland A."/>
            <person name="Larimer J."/>
            <person name="McCowan C."/>
            <person name="Murphy C."/>
            <person name="Pearson M."/>
            <person name="Poon T.W."/>
            <person name="Priest M."/>
            <person name="Roberts A."/>
            <person name="Saif S."/>
            <person name="Shea T."/>
            <person name="Sykes S."/>
            <person name="Wortman J."/>
            <person name="Nusbaum C."/>
            <person name="Birren B."/>
        </authorList>
    </citation>
    <scope>NUCLEOTIDE SEQUENCE [LARGE SCALE GENOMIC DNA]</scope>
    <source>
        <strain evidence="2">CJ05E6</strain>
    </source>
</reference>
<proteinExistence type="predicted"/>
<name>W2HUG4_PHYNI</name>
<gene>
    <name evidence="1" type="ORF">L915_21778</name>
    <name evidence="2" type="ORF">L916_20582</name>
</gene>
<evidence type="ECO:0000313" key="1">
    <source>
        <dbReference type="EMBL" id="ETK70894.1"/>
    </source>
</evidence>
<dbReference type="Proteomes" id="UP000053236">
    <property type="component" value="Unassembled WGS sequence"/>
</dbReference>
<sequence>MWKVAIKHVHELIKDPTKGNTTQQCSEKFRRCYGRPCVHEMIRVYQAEGVVVKEDAQRAAMVASVEML</sequence>
<dbReference type="AlphaFoldDB" id="W2HUG4"/>
<protein>
    <submittedName>
        <fullName evidence="2">Uncharacterized protein</fullName>
    </submittedName>
</protein>